<evidence type="ECO:0000259" key="2">
    <source>
        <dbReference type="Pfam" id="PF00266"/>
    </source>
</evidence>
<dbReference type="RefSeq" id="XP_024396447.1">
    <property type="nucleotide sequence ID" value="XM_024540679.1"/>
</dbReference>
<dbReference type="OrthoDB" id="10264306at2759"/>
<proteinExistence type="predicted"/>
<reference evidence="3 4" key="2">
    <citation type="journal article" date="2018" name="Plant J.">
        <title>The Physcomitrella patens chromosome-scale assembly reveals moss genome structure and evolution.</title>
        <authorList>
            <person name="Lang D."/>
            <person name="Ullrich K.K."/>
            <person name="Murat F."/>
            <person name="Fuchs J."/>
            <person name="Jenkins J."/>
            <person name="Haas F.B."/>
            <person name="Piednoel M."/>
            <person name="Gundlach H."/>
            <person name="Van Bel M."/>
            <person name="Meyberg R."/>
            <person name="Vives C."/>
            <person name="Morata J."/>
            <person name="Symeonidi A."/>
            <person name="Hiss M."/>
            <person name="Muchero W."/>
            <person name="Kamisugi Y."/>
            <person name="Saleh O."/>
            <person name="Blanc G."/>
            <person name="Decker E.L."/>
            <person name="van Gessel N."/>
            <person name="Grimwood J."/>
            <person name="Hayes R.D."/>
            <person name="Graham S.W."/>
            <person name="Gunter L.E."/>
            <person name="McDaniel S.F."/>
            <person name="Hoernstein S.N.W."/>
            <person name="Larsson A."/>
            <person name="Li F.W."/>
            <person name="Perroud P.F."/>
            <person name="Phillips J."/>
            <person name="Ranjan P."/>
            <person name="Rokshar D.S."/>
            <person name="Rothfels C.J."/>
            <person name="Schneider L."/>
            <person name="Shu S."/>
            <person name="Stevenson D.W."/>
            <person name="Thummler F."/>
            <person name="Tillich M."/>
            <person name="Villarreal Aguilar J.C."/>
            <person name="Widiez T."/>
            <person name="Wong G.K."/>
            <person name="Wymore A."/>
            <person name="Zhang Y."/>
            <person name="Zimmer A.D."/>
            <person name="Quatrano R.S."/>
            <person name="Mayer K.F.X."/>
            <person name="Goodstein D."/>
            <person name="Casacuberta J.M."/>
            <person name="Vandepoele K."/>
            <person name="Reski R."/>
            <person name="Cuming A.C."/>
            <person name="Tuskan G.A."/>
            <person name="Maumus F."/>
            <person name="Salse J."/>
            <person name="Schmutz J."/>
            <person name="Rensing S.A."/>
        </authorList>
    </citation>
    <scope>NUCLEOTIDE SEQUENCE [LARGE SCALE GENOMIC DNA]</scope>
    <source>
        <strain evidence="3 4">cv. Gransden 2004</strain>
    </source>
</reference>
<feature type="compositionally biased region" description="Basic and acidic residues" evidence="1">
    <location>
        <begin position="12"/>
        <end position="34"/>
    </location>
</feature>
<evidence type="ECO:0000256" key="1">
    <source>
        <dbReference type="SAM" id="MobiDB-lite"/>
    </source>
</evidence>
<reference evidence="3 4" key="1">
    <citation type="journal article" date="2008" name="Science">
        <title>The Physcomitrella genome reveals evolutionary insights into the conquest of land by plants.</title>
        <authorList>
            <person name="Rensing S."/>
            <person name="Lang D."/>
            <person name="Zimmer A."/>
            <person name="Terry A."/>
            <person name="Salamov A."/>
            <person name="Shapiro H."/>
            <person name="Nishiyama T."/>
            <person name="Perroud P.-F."/>
            <person name="Lindquist E."/>
            <person name="Kamisugi Y."/>
            <person name="Tanahashi T."/>
            <person name="Sakakibara K."/>
            <person name="Fujita T."/>
            <person name="Oishi K."/>
            <person name="Shin-I T."/>
            <person name="Kuroki Y."/>
            <person name="Toyoda A."/>
            <person name="Suzuki Y."/>
            <person name="Hashimoto A."/>
            <person name="Yamaguchi K."/>
            <person name="Sugano A."/>
            <person name="Kohara Y."/>
            <person name="Fujiyama A."/>
            <person name="Anterola A."/>
            <person name="Aoki S."/>
            <person name="Ashton N."/>
            <person name="Barbazuk W.B."/>
            <person name="Barker E."/>
            <person name="Bennetzen J."/>
            <person name="Bezanilla M."/>
            <person name="Blankenship R."/>
            <person name="Cho S.H."/>
            <person name="Dutcher S."/>
            <person name="Estelle M."/>
            <person name="Fawcett J.A."/>
            <person name="Gundlach H."/>
            <person name="Hanada K."/>
            <person name="Heyl A."/>
            <person name="Hicks K.A."/>
            <person name="Hugh J."/>
            <person name="Lohr M."/>
            <person name="Mayer K."/>
            <person name="Melkozernov A."/>
            <person name="Murata T."/>
            <person name="Nelson D."/>
            <person name="Pils B."/>
            <person name="Prigge M."/>
            <person name="Reiss B."/>
            <person name="Renner T."/>
            <person name="Rombauts S."/>
            <person name="Rushton P."/>
            <person name="Sanderfoot A."/>
            <person name="Schween G."/>
            <person name="Shiu S.-H."/>
            <person name="Stueber K."/>
            <person name="Theodoulou F.L."/>
            <person name="Tu H."/>
            <person name="Van de Peer Y."/>
            <person name="Verrier P.J."/>
            <person name="Waters E."/>
            <person name="Wood A."/>
            <person name="Yang L."/>
            <person name="Cove D."/>
            <person name="Cuming A."/>
            <person name="Hasebe M."/>
            <person name="Lucas S."/>
            <person name="Mishler D.B."/>
            <person name="Reski R."/>
            <person name="Grigoriev I."/>
            <person name="Quatrano R.S."/>
            <person name="Boore J.L."/>
        </authorList>
    </citation>
    <scope>NUCLEOTIDE SEQUENCE [LARGE SCALE GENOMIC DNA]</scope>
    <source>
        <strain evidence="3 4">cv. Gransden 2004</strain>
    </source>
</reference>
<dbReference type="GeneID" id="112292332"/>
<dbReference type="InterPro" id="IPR015421">
    <property type="entry name" value="PyrdxlP-dep_Trfase_major"/>
</dbReference>
<dbReference type="InterPro" id="IPR000192">
    <property type="entry name" value="Aminotrans_V_dom"/>
</dbReference>
<feature type="region of interest" description="Disordered" evidence="1">
    <location>
        <begin position="114"/>
        <end position="177"/>
    </location>
</feature>
<dbReference type="EMBL" id="ABEU02000015">
    <property type="status" value="NOT_ANNOTATED_CDS"/>
    <property type="molecule type" value="Genomic_DNA"/>
</dbReference>
<organism evidence="3 4">
    <name type="scientific">Physcomitrium patens</name>
    <name type="common">Spreading-leaved earth moss</name>
    <name type="synonym">Physcomitrella patens</name>
    <dbReference type="NCBI Taxonomy" id="3218"/>
    <lineage>
        <taxon>Eukaryota</taxon>
        <taxon>Viridiplantae</taxon>
        <taxon>Streptophyta</taxon>
        <taxon>Embryophyta</taxon>
        <taxon>Bryophyta</taxon>
        <taxon>Bryophytina</taxon>
        <taxon>Bryopsida</taxon>
        <taxon>Funariidae</taxon>
        <taxon>Funariales</taxon>
        <taxon>Funariaceae</taxon>
        <taxon>Physcomitrium</taxon>
    </lineage>
</organism>
<dbReference type="Gramene" id="Pp3c15_23580V3.3">
    <property type="protein sequence ID" value="Pp3c15_23580V3.3"/>
    <property type="gene ID" value="Pp3c15_23580"/>
</dbReference>
<dbReference type="SUPFAM" id="SSF53383">
    <property type="entry name" value="PLP-dependent transferases"/>
    <property type="match status" value="1"/>
</dbReference>
<dbReference type="InterPro" id="IPR015422">
    <property type="entry name" value="PyrdxlP-dep_Trfase_small"/>
</dbReference>
<dbReference type="RefSeq" id="XP_024396448.1">
    <property type="nucleotide sequence ID" value="XM_024540680.1"/>
</dbReference>
<dbReference type="InterPro" id="IPR015424">
    <property type="entry name" value="PyrdxlP-dep_Trfase"/>
</dbReference>
<dbReference type="Pfam" id="PF00266">
    <property type="entry name" value="Aminotran_5"/>
    <property type="match status" value="1"/>
</dbReference>
<evidence type="ECO:0000313" key="4">
    <source>
        <dbReference type="Proteomes" id="UP000006727"/>
    </source>
</evidence>
<dbReference type="Proteomes" id="UP000006727">
    <property type="component" value="Chromosome 15"/>
</dbReference>
<dbReference type="EnsemblPlants" id="Pp3c15_23580V3.3">
    <property type="protein sequence ID" value="Pp3c15_23580V3.3"/>
    <property type="gene ID" value="Pp3c15_23580"/>
</dbReference>
<accession>A0A7I4AWK7</accession>
<dbReference type="Gene3D" id="3.90.1150.10">
    <property type="entry name" value="Aspartate Aminotransferase, domain 1"/>
    <property type="match status" value="1"/>
</dbReference>
<dbReference type="PANTHER" id="PTHR14237:SF62">
    <property type="entry name" value="AMINOTRANSFERASE CLASS V DOMAIN-CONTAINING PROTEIN"/>
    <property type="match status" value="1"/>
</dbReference>
<protein>
    <recommendedName>
        <fullName evidence="2">Aminotransferase class V domain-containing protein</fullName>
    </recommendedName>
</protein>
<dbReference type="AlphaFoldDB" id="A0A7I4AWK7"/>
<name>A0A7I4AWK7_PHYPA</name>
<gene>
    <name evidence="3" type="primary">LOC112292332</name>
</gene>
<sequence>MSTMFSKFSKFRSKDRGSRHASPQRDHDTHEEVMHQNSHYVPGYGKAPIQSPPRSLRARKPDPLPSDKQAVSPDSIPVVAPWYAAYDIDTEKNVSFAESLFPIMPPREVHLGRGASESFLSDDDLSPITDSRNPKKTSPLYDLRRQPESGRQGSNIASKKSWSSQDVDSFNDTPVSRRGSWEYKRDMVESRRTSLDTHSKQSWAADGLERGTTRSWTSSSVPEEEIDSGPPVLPPYDDAEEDFLEEFEDYFNHLLVDNVRRDQYPKLDLQKQVYLDYASFSLYSNFQVEEHMKTLLEEGPCLGSASVSSSSDNPLFMHVSATQHRLLRMLNTTSAHYSIIFTAGFQESFRVIAASYPFQRGSPLLVCQDNHAAVRRVIKSAYRAGGRPFLAPVTEKELSFHSHDLHKLLRRQAGRNISNGGLFIYPAQSNLSGMKHSLSWVVEAQQNGWNVCIDATTLLPSGTIDLEIHQPDFVVGSFHHMIGYPSGFGFLLVRRESFCVQAFPSGAVHFLRNKPADEGEVCHIMCPADNTMNLLQFAALNLGLIQLDRIGLPAIQKRVRALVQWLVQRLRTLRHKDDDSRYLIRVYGSHATKDRGSIVSFNVVDFSGTILPPDIVRKLAARSNFKLSVGNFNNPGLSNLLGGSPHEMSHDIRIIDENWGFMAVRASLGAVSNFADVYRLVQFLSRFRDEEYLATEAMGFVEERNHQSGCPT</sequence>
<dbReference type="PANTHER" id="PTHR14237">
    <property type="entry name" value="MOLYBDOPTERIN COFACTOR SULFURASE MOSC"/>
    <property type="match status" value="1"/>
</dbReference>
<feature type="region of interest" description="Disordered" evidence="1">
    <location>
        <begin position="1"/>
        <end position="73"/>
    </location>
</feature>
<dbReference type="Gene3D" id="3.40.640.10">
    <property type="entry name" value="Type I PLP-dependent aspartate aminotransferase-like (Major domain)"/>
    <property type="match status" value="1"/>
</dbReference>
<feature type="domain" description="Aminotransferase class V" evidence="2">
    <location>
        <begin position="319"/>
        <end position="679"/>
    </location>
</feature>
<keyword evidence="4" id="KW-1185">Reference proteome</keyword>
<feature type="compositionally biased region" description="Basic and acidic residues" evidence="1">
    <location>
        <begin position="190"/>
        <end position="199"/>
    </location>
</feature>
<dbReference type="InParanoid" id="A0A7I4AWK7"/>
<dbReference type="KEGG" id="ppp:112292332"/>
<reference evidence="3" key="3">
    <citation type="submission" date="2020-12" db="UniProtKB">
        <authorList>
            <consortium name="EnsemblPlants"/>
        </authorList>
    </citation>
    <scope>IDENTIFICATION</scope>
</reference>
<feature type="region of interest" description="Disordered" evidence="1">
    <location>
        <begin position="190"/>
        <end position="233"/>
    </location>
</feature>
<feature type="compositionally biased region" description="Polar residues" evidence="1">
    <location>
        <begin position="149"/>
        <end position="174"/>
    </location>
</feature>
<evidence type="ECO:0000313" key="3">
    <source>
        <dbReference type="EnsemblPlants" id="Pp3c15_23580V3.3"/>
    </source>
</evidence>